<dbReference type="OrthoDB" id="9794577at2"/>
<keyword evidence="6" id="KW-0067">ATP-binding</keyword>
<accession>A0A2V5KFG9</accession>
<dbReference type="EC" id="2.7.10.2" evidence="2"/>
<evidence type="ECO:0000256" key="6">
    <source>
        <dbReference type="ARBA" id="ARBA00022840"/>
    </source>
</evidence>
<keyword evidence="4" id="KW-0547">Nucleotide-binding</keyword>
<keyword evidence="3" id="KW-0808">Transferase</keyword>
<comment type="caution">
    <text evidence="10">The sequence shown here is derived from an EMBL/GenBank/DDBJ whole genome shotgun (WGS) entry which is preliminary data.</text>
</comment>
<evidence type="ECO:0000256" key="8">
    <source>
        <dbReference type="ARBA" id="ARBA00051245"/>
    </source>
</evidence>
<dbReference type="Proteomes" id="UP000247476">
    <property type="component" value="Unassembled WGS sequence"/>
</dbReference>
<dbReference type="InterPro" id="IPR027417">
    <property type="entry name" value="P-loop_NTPase"/>
</dbReference>
<protein>
    <recommendedName>
        <fullName evidence="2">non-specific protein-tyrosine kinase</fullName>
        <ecNumber evidence="2">2.7.10.2</ecNumber>
    </recommendedName>
</protein>
<organism evidence="10 11">
    <name type="scientific">Paenibacillus flagellatus</name>
    <dbReference type="NCBI Taxonomy" id="2211139"/>
    <lineage>
        <taxon>Bacteria</taxon>
        <taxon>Bacillati</taxon>
        <taxon>Bacillota</taxon>
        <taxon>Bacilli</taxon>
        <taxon>Bacillales</taxon>
        <taxon>Paenibacillaceae</taxon>
        <taxon>Paenibacillus</taxon>
    </lineage>
</organism>
<dbReference type="GO" id="GO:0005524">
    <property type="term" value="F:ATP binding"/>
    <property type="evidence" value="ECO:0007669"/>
    <property type="project" value="UniProtKB-KW"/>
</dbReference>
<comment type="similarity">
    <text evidence="1">Belongs to the CpsD/CapB family.</text>
</comment>
<dbReference type="SUPFAM" id="SSF52540">
    <property type="entry name" value="P-loop containing nucleoside triphosphate hydrolases"/>
    <property type="match status" value="1"/>
</dbReference>
<reference evidence="10 11" key="1">
    <citation type="submission" date="2018-05" db="EMBL/GenBank/DDBJ databases">
        <title>Paenibacillus flagellatus sp. nov., isolated from selenium mineral soil.</title>
        <authorList>
            <person name="Dai X."/>
        </authorList>
    </citation>
    <scope>NUCLEOTIDE SEQUENCE [LARGE SCALE GENOMIC DNA]</scope>
    <source>
        <strain evidence="10 11">DXL2</strain>
    </source>
</reference>
<dbReference type="EMBL" id="QJVJ01000001">
    <property type="protein sequence ID" value="PYI57204.1"/>
    <property type="molecule type" value="Genomic_DNA"/>
</dbReference>
<dbReference type="CDD" id="cd05387">
    <property type="entry name" value="BY-kinase"/>
    <property type="match status" value="1"/>
</dbReference>
<evidence type="ECO:0000256" key="4">
    <source>
        <dbReference type="ARBA" id="ARBA00022741"/>
    </source>
</evidence>
<dbReference type="AlphaFoldDB" id="A0A2V5KFG9"/>
<comment type="catalytic activity">
    <reaction evidence="8">
        <text>L-tyrosyl-[protein] + ATP = O-phospho-L-tyrosyl-[protein] + ADP + H(+)</text>
        <dbReference type="Rhea" id="RHEA:10596"/>
        <dbReference type="Rhea" id="RHEA-COMP:10136"/>
        <dbReference type="Rhea" id="RHEA-COMP:20101"/>
        <dbReference type="ChEBI" id="CHEBI:15378"/>
        <dbReference type="ChEBI" id="CHEBI:30616"/>
        <dbReference type="ChEBI" id="CHEBI:46858"/>
        <dbReference type="ChEBI" id="CHEBI:61978"/>
        <dbReference type="ChEBI" id="CHEBI:456216"/>
        <dbReference type="EC" id="2.7.10.2"/>
    </reaction>
</comment>
<dbReference type="InterPro" id="IPR050445">
    <property type="entry name" value="Bact_polysacc_biosynth/exp"/>
</dbReference>
<dbReference type="Pfam" id="PF13614">
    <property type="entry name" value="AAA_31"/>
    <property type="match status" value="1"/>
</dbReference>
<dbReference type="GO" id="GO:0005886">
    <property type="term" value="C:plasma membrane"/>
    <property type="evidence" value="ECO:0007669"/>
    <property type="project" value="TreeGrafter"/>
</dbReference>
<feature type="domain" description="AAA" evidence="9">
    <location>
        <begin position="51"/>
        <end position="195"/>
    </location>
</feature>
<dbReference type="InterPro" id="IPR025669">
    <property type="entry name" value="AAA_dom"/>
</dbReference>
<evidence type="ECO:0000256" key="7">
    <source>
        <dbReference type="ARBA" id="ARBA00023137"/>
    </source>
</evidence>
<dbReference type="Gene3D" id="3.40.50.300">
    <property type="entry name" value="P-loop containing nucleotide triphosphate hydrolases"/>
    <property type="match status" value="1"/>
</dbReference>
<sequence length="219" mass="24022">MQASTNKSALLMNTVPHNQVMDAYRSLKLKIRLSRQEEPIRSVLITSSVRGEGKTTTAMNIAVAFARESQNVLLIDSDLQRPVLHNLFGRSNHIGLANLLVGEVEWSEALQETSFDKLTLLSAGNVSGSAIDYGTLQVKSIVERAKQLFDIVIIDSPAVLESVDTQLFAAECDGAIFVIRCNQTKQSKAKEAVEVLQRINASVLGVVMNDAKIKKVTRK</sequence>
<dbReference type="NCBIfam" id="TIGR01007">
    <property type="entry name" value="eps_fam"/>
    <property type="match status" value="1"/>
</dbReference>
<evidence type="ECO:0000259" key="9">
    <source>
        <dbReference type="Pfam" id="PF13614"/>
    </source>
</evidence>
<proteinExistence type="inferred from homology"/>
<evidence type="ECO:0000313" key="11">
    <source>
        <dbReference type="Proteomes" id="UP000247476"/>
    </source>
</evidence>
<evidence type="ECO:0000256" key="1">
    <source>
        <dbReference type="ARBA" id="ARBA00007316"/>
    </source>
</evidence>
<dbReference type="PANTHER" id="PTHR32309">
    <property type="entry name" value="TYROSINE-PROTEIN KINASE"/>
    <property type="match status" value="1"/>
</dbReference>
<evidence type="ECO:0000256" key="3">
    <source>
        <dbReference type="ARBA" id="ARBA00022679"/>
    </source>
</evidence>
<dbReference type="GO" id="GO:0004715">
    <property type="term" value="F:non-membrane spanning protein tyrosine kinase activity"/>
    <property type="evidence" value="ECO:0007669"/>
    <property type="project" value="UniProtKB-EC"/>
</dbReference>
<keyword evidence="11" id="KW-1185">Reference proteome</keyword>
<keyword evidence="5" id="KW-0418">Kinase</keyword>
<evidence type="ECO:0000256" key="2">
    <source>
        <dbReference type="ARBA" id="ARBA00011903"/>
    </source>
</evidence>
<dbReference type="PANTHER" id="PTHR32309:SF13">
    <property type="entry name" value="FERRIC ENTEROBACTIN TRANSPORT PROTEIN FEPE"/>
    <property type="match status" value="1"/>
</dbReference>
<evidence type="ECO:0000313" key="10">
    <source>
        <dbReference type="EMBL" id="PYI57204.1"/>
    </source>
</evidence>
<keyword evidence="7" id="KW-0829">Tyrosine-protein kinase</keyword>
<gene>
    <name evidence="10" type="ORF">DLM86_01820</name>
</gene>
<name>A0A2V5KFG9_9BACL</name>
<dbReference type="RefSeq" id="WP_110838243.1">
    <property type="nucleotide sequence ID" value="NZ_QJVJ01000001.1"/>
</dbReference>
<dbReference type="InterPro" id="IPR005702">
    <property type="entry name" value="Wzc-like_C"/>
</dbReference>
<evidence type="ECO:0000256" key="5">
    <source>
        <dbReference type="ARBA" id="ARBA00022777"/>
    </source>
</evidence>